<dbReference type="InterPro" id="IPR017946">
    <property type="entry name" value="PLC-like_Pdiesterase_TIM-brl"/>
</dbReference>
<gene>
    <name evidence="2" type="ORF">HHL09_05955</name>
</gene>
<dbReference type="GO" id="GO:0006580">
    <property type="term" value="P:ethanolamine metabolic process"/>
    <property type="evidence" value="ECO:0007669"/>
    <property type="project" value="TreeGrafter"/>
</dbReference>
<dbReference type="PANTHER" id="PTHR46320:SF1">
    <property type="entry name" value="GLYCEROPHOSPHODIESTER PHOSPHODIESTERASE 1"/>
    <property type="match status" value="1"/>
</dbReference>
<dbReference type="KEGG" id="luo:HHL09_05955"/>
<dbReference type="AlphaFoldDB" id="A0A858RGC1"/>
<dbReference type="SUPFAM" id="SSF51695">
    <property type="entry name" value="PLC-like phosphodiesterases"/>
    <property type="match status" value="1"/>
</dbReference>
<dbReference type="GO" id="GO:0006644">
    <property type="term" value="P:phospholipid metabolic process"/>
    <property type="evidence" value="ECO:0007669"/>
    <property type="project" value="TreeGrafter"/>
</dbReference>
<evidence type="ECO:0000259" key="1">
    <source>
        <dbReference type="PROSITE" id="PS51704"/>
    </source>
</evidence>
<dbReference type="InterPro" id="IPR032160">
    <property type="entry name" value="DUF4996"/>
</dbReference>
<keyword evidence="3" id="KW-1185">Reference proteome</keyword>
<dbReference type="CDD" id="cd08566">
    <property type="entry name" value="GDPD_AtGDE_like"/>
    <property type="match status" value="1"/>
</dbReference>
<dbReference type="Gene3D" id="3.20.20.190">
    <property type="entry name" value="Phosphatidylinositol (PI) phosphodiesterase"/>
    <property type="match status" value="1"/>
</dbReference>
<dbReference type="Proteomes" id="UP000501812">
    <property type="component" value="Chromosome"/>
</dbReference>
<reference evidence="2 3" key="1">
    <citation type="submission" date="2020-04" db="EMBL/GenBank/DDBJ databases">
        <title>Luteolibacter sp. G-1-1-1 isolated from soil.</title>
        <authorList>
            <person name="Dahal R.H."/>
        </authorList>
    </citation>
    <scope>NUCLEOTIDE SEQUENCE [LARGE SCALE GENOMIC DNA]</scope>
    <source>
        <strain evidence="2 3">G-1-1-1</strain>
    </source>
</reference>
<dbReference type="RefSeq" id="WP_169453654.1">
    <property type="nucleotide sequence ID" value="NZ_CP051774.1"/>
</dbReference>
<proteinExistence type="predicted"/>
<feature type="domain" description="GP-PDE" evidence="1">
    <location>
        <begin position="40"/>
        <end position="301"/>
    </location>
</feature>
<dbReference type="GO" id="GO:0070291">
    <property type="term" value="P:N-acylethanolamine metabolic process"/>
    <property type="evidence" value="ECO:0007669"/>
    <property type="project" value="TreeGrafter"/>
</dbReference>
<evidence type="ECO:0000313" key="2">
    <source>
        <dbReference type="EMBL" id="QJE95340.1"/>
    </source>
</evidence>
<protein>
    <submittedName>
        <fullName evidence="2">Glycerophosphodiester phosphodiesterase family protein</fullName>
    </submittedName>
</protein>
<name>A0A858RGC1_9BACT</name>
<organism evidence="2 3">
    <name type="scientific">Luteolibacter luteus</name>
    <dbReference type="NCBI Taxonomy" id="2728835"/>
    <lineage>
        <taxon>Bacteria</taxon>
        <taxon>Pseudomonadati</taxon>
        <taxon>Verrucomicrobiota</taxon>
        <taxon>Verrucomicrobiia</taxon>
        <taxon>Verrucomicrobiales</taxon>
        <taxon>Verrucomicrobiaceae</taxon>
        <taxon>Luteolibacter</taxon>
    </lineage>
</organism>
<evidence type="ECO:0000313" key="3">
    <source>
        <dbReference type="Proteomes" id="UP000501812"/>
    </source>
</evidence>
<dbReference type="GO" id="GO:0005886">
    <property type="term" value="C:plasma membrane"/>
    <property type="evidence" value="ECO:0007669"/>
    <property type="project" value="TreeGrafter"/>
</dbReference>
<dbReference type="PANTHER" id="PTHR46320">
    <property type="entry name" value="GLYCEROPHOSPHODIESTER PHOSPHODIESTERASE 1"/>
    <property type="match status" value="1"/>
</dbReference>
<accession>A0A858RGC1</accession>
<dbReference type="Pfam" id="PF16387">
    <property type="entry name" value="DUF4996"/>
    <property type="match status" value="1"/>
</dbReference>
<dbReference type="EMBL" id="CP051774">
    <property type="protein sequence ID" value="QJE95340.1"/>
    <property type="molecule type" value="Genomic_DNA"/>
</dbReference>
<dbReference type="PROSITE" id="PS51704">
    <property type="entry name" value="GP_PDE"/>
    <property type="match status" value="1"/>
</dbReference>
<dbReference type="InterPro" id="IPR030395">
    <property type="entry name" value="GP_PDE_dom"/>
</dbReference>
<dbReference type="GO" id="GO:0008889">
    <property type="term" value="F:glycerophosphodiester phosphodiesterase activity"/>
    <property type="evidence" value="ECO:0007669"/>
    <property type="project" value="TreeGrafter"/>
</dbReference>
<sequence>MRPLRHPVSAGLIAFFIADTAYADIASIVESYRDSESGRVLIACHRAGYLSEDGKHLPENSVPAIQESIRAGAEILEIDLALTSDGELVLMHDTKLDRTTTGKGPVSELTLTEIKELHLRDPDGKVTKEQIPTFRETMELVKGKAMVNLDKLPVTDRKKMDAAMKVLRETGTLDHAIFKGSTSPDAVTKALKRYPEKLDYMPVVANVSASEVITTLDTLKPEAIEIVFKDENSGMLSPEVLATAKRHGTRIWINSLWASLNAGHEDAKALAGDIEGSWGWILDHGATIIQTDHRAPLAKYLEAAGKRPKAP</sequence>